<dbReference type="Gene3D" id="3.20.20.70">
    <property type="entry name" value="Aldolase class I"/>
    <property type="match status" value="1"/>
</dbReference>
<organism evidence="6 7">
    <name type="scientific">Pedobacter yulinensis</name>
    <dbReference type="NCBI Taxonomy" id="2126353"/>
    <lineage>
        <taxon>Bacteria</taxon>
        <taxon>Pseudomonadati</taxon>
        <taxon>Bacteroidota</taxon>
        <taxon>Sphingobacteriia</taxon>
        <taxon>Sphingobacteriales</taxon>
        <taxon>Sphingobacteriaceae</taxon>
        <taxon>Pedobacter</taxon>
    </lineage>
</organism>
<proteinExistence type="inferred from homology"/>
<evidence type="ECO:0000313" key="6">
    <source>
        <dbReference type="EMBL" id="PST83443.1"/>
    </source>
</evidence>
<dbReference type="OrthoDB" id="9802667at2"/>
<reference evidence="6 7" key="1">
    <citation type="submission" date="2018-03" db="EMBL/GenBank/DDBJ databases">
        <authorList>
            <person name="Keele B.F."/>
        </authorList>
    </citation>
    <scope>NUCLEOTIDE SEQUENCE [LARGE SCALE GENOMIC DNA]</scope>
    <source>
        <strain evidence="6 7">YL28-9</strain>
    </source>
</reference>
<dbReference type="Proteomes" id="UP000240912">
    <property type="component" value="Unassembled WGS sequence"/>
</dbReference>
<evidence type="ECO:0000256" key="2">
    <source>
        <dbReference type="ARBA" id="ARBA00006906"/>
    </source>
</evidence>
<comment type="subunit">
    <text evidence="3">Homotrimer.</text>
</comment>
<dbReference type="EMBL" id="PYLS01000005">
    <property type="protein sequence ID" value="PST83443.1"/>
    <property type="molecule type" value="Genomic_DNA"/>
</dbReference>
<keyword evidence="7" id="KW-1185">Reference proteome</keyword>
<dbReference type="RefSeq" id="WP_107215703.1">
    <property type="nucleotide sequence ID" value="NZ_KZ686269.1"/>
</dbReference>
<dbReference type="SUPFAM" id="SSF51569">
    <property type="entry name" value="Aldolase"/>
    <property type="match status" value="1"/>
</dbReference>
<comment type="similarity">
    <text evidence="2">Belongs to the KHG/KDPG aldolase family.</text>
</comment>
<dbReference type="InterPro" id="IPR000887">
    <property type="entry name" value="Aldlse_KDPG_KHG"/>
</dbReference>
<dbReference type="GO" id="GO:0016829">
    <property type="term" value="F:lyase activity"/>
    <property type="evidence" value="ECO:0007669"/>
    <property type="project" value="UniProtKB-KW"/>
</dbReference>
<name>A0A2T3HLZ9_9SPHI</name>
<dbReference type="PANTHER" id="PTHR30246:SF1">
    <property type="entry name" value="2-DEHYDRO-3-DEOXY-6-PHOSPHOGALACTONATE ALDOLASE-RELATED"/>
    <property type="match status" value="1"/>
</dbReference>
<evidence type="ECO:0000256" key="3">
    <source>
        <dbReference type="ARBA" id="ARBA00011233"/>
    </source>
</evidence>
<keyword evidence="4" id="KW-0456">Lyase</keyword>
<dbReference type="Pfam" id="PF01081">
    <property type="entry name" value="Aldolase"/>
    <property type="match status" value="1"/>
</dbReference>
<evidence type="ECO:0000256" key="1">
    <source>
        <dbReference type="ARBA" id="ARBA00004761"/>
    </source>
</evidence>
<evidence type="ECO:0000313" key="7">
    <source>
        <dbReference type="Proteomes" id="UP000240912"/>
    </source>
</evidence>
<dbReference type="CDD" id="cd00452">
    <property type="entry name" value="KDPG_aldolase"/>
    <property type="match status" value="1"/>
</dbReference>
<comment type="caution">
    <text evidence="6">The sequence shown here is derived from an EMBL/GenBank/DDBJ whole genome shotgun (WGS) entry which is preliminary data.</text>
</comment>
<evidence type="ECO:0000256" key="5">
    <source>
        <dbReference type="ARBA" id="ARBA00023277"/>
    </source>
</evidence>
<accession>A0A2T3HLZ9</accession>
<evidence type="ECO:0000256" key="4">
    <source>
        <dbReference type="ARBA" id="ARBA00023239"/>
    </source>
</evidence>
<protein>
    <submittedName>
        <fullName evidence="6">Bifunctional 4-hydroxy-2-oxoglutarate aldolase/2-dehydro-3-deoxy-phosphogluconate aldolase</fullName>
    </submittedName>
</protein>
<dbReference type="PANTHER" id="PTHR30246">
    <property type="entry name" value="2-KETO-3-DEOXY-6-PHOSPHOGLUCONATE ALDOLASE"/>
    <property type="match status" value="1"/>
</dbReference>
<sequence length="213" mass="22692">MQATQLQDILHVPVIPVYYNDNPETCASILRACYSGGIRTFEFTNRGAAAADNFRQLLQLRDQEMPDLKMGIGTIKTAADADQFISIGADFIVSPIVSREVAAVAAQPGILWIPGCMTPTEIALAEDLGANLVKLFPGDTLGTGFLKAIKPLFSGLKFMPTGGVEPNRESITTWFDAGASAVGLGSKLFAGTNEAGFGQLSLRCEQLIKALPL</sequence>
<dbReference type="AlphaFoldDB" id="A0A2T3HLZ9"/>
<keyword evidence="5" id="KW-0119">Carbohydrate metabolism</keyword>
<dbReference type="InterPro" id="IPR013785">
    <property type="entry name" value="Aldolase_TIM"/>
</dbReference>
<comment type="pathway">
    <text evidence="1">Carbohydrate acid metabolism.</text>
</comment>
<gene>
    <name evidence="6" type="ORF">C7T94_12835</name>
</gene>